<dbReference type="InterPro" id="IPR013083">
    <property type="entry name" value="Znf_RING/FYVE/PHD"/>
</dbReference>
<proteinExistence type="predicted"/>
<dbReference type="Ensembl" id="ENSSAUT00010042340.1">
    <property type="protein sequence ID" value="ENSSAUP00010040182.1"/>
    <property type="gene ID" value="ENSSAUG00010016874.1"/>
</dbReference>
<organism evidence="13 14">
    <name type="scientific">Sparus aurata</name>
    <name type="common">Gilthead sea bream</name>
    <dbReference type="NCBI Taxonomy" id="8175"/>
    <lineage>
        <taxon>Eukaryota</taxon>
        <taxon>Metazoa</taxon>
        <taxon>Chordata</taxon>
        <taxon>Craniata</taxon>
        <taxon>Vertebrata</taxon>
        <taxon>Euteleostomi</taxon>
        <taxon>Actinopterygii</taxon>
        <taxon>Neopterygii</taxon>
        <taxon>Teleostei</taxon>
        <taxon>Neoteleostei</taxon>
        <taxon>Acanthomorphata</taxon>
        <taxon>Eupercaria</taxon>
        <taxon>Spariformes</taxon>
        <taxon>Sparidae</taxon>
        <taxon>Sparus</taxon>
    </lineage>
</organism>
<evidence type="ECO:0000259" key="10">
    <source>
        <dbReference type="PROSITE" id="PS50016"/>
    </source>
</evidence>
<dbReference type="InterPro" id="IPR010919">
    <property type="entry name" value="SAND-like_dom_sf"/>
</dbReference>
<dbReference type="SMART" id="SM00258">
    <property type="entry name" value="SAND"/>
    <property type="match status" value="2"/>
</dbReference>
<reference evidence="13" key="3">
    <citation type="submission" date="2025-09" db="UniProtKB">
        <authorList>
            <consortium name="Ensembl"/>
        </authorList>
    </citation>
    <scope>IDENTIFICATION</scope>
</reference>
<keyword evidence="1" id="KW-0597">Phosphoprotein</keyword>
<dbReference type="SUPFAM" id="SSF63763">
    <property type="entry name" value="SAND domain-like"/>
    <property type="match status" value="2"/>
</dbReference>
<dbReference type="Proteomes" id="UP000472265">
    <property type="component" value="Chromosome 23"/>
</dbReference>
<dbReference type="InterPro" id="IPR004865">
    <property type="entry name" value="HSR_dom"/>
</dbReference>
<evidence type="ECO:0000256" key="3">
    <source>
        <dbReference type="ARBA" id="ARBA00022771"/>
    </source>
</evidence>
<dbReference type="PRINTS" id="PR01711">
    <property type="entry name" value="AIREGULATOR"/>
</dbReference>
<feature type="region of interest" description="Disordered" evidence="8">
    <location>
        <begin position="115"/>
        <end position="174"/>
    </location>
</feature>
<gene>
    <name evidence="13" type="primary">LOC115575619</name>
</gene>
<dbReference type="GO" id="GO:0008270">
    <property type="term" value="F:zinc ion binding"/>
    <property type="evidence" value="ECO:0007669"/>
    <property type="project" value="UniProtKB-KW"/>
</dbReference>
<dbReference type="InterPro" id="IPR000770">
    <property type="entry name" value="SAND_dom"/>
</dbReference>
<evidence type="ECO:0000256" key="4">
    <source>
        <dbReference type="ARBA" id="ARBA00022833"/>
    </source>
</evidence>
<name>A0A671WMN9_SPAAU</name>
<dbReference type="OMA" id="CMENPQT"/>
<dbReference type="SMART" id="SM00297">
    <property type="entry name" value="BROMO"/>
    <property type="match status" value="1"/>
</dbReference>
<keyword evidence="14" id="KW-1185">Reference proteome</keyword>
<dbReference type="PROSITE" id="PS50016">
    <property type="entry name" value="ZF_PHD_2"/>
    <property type="match status" value="1"/>
</dbReference>
<dbReference type="InterPro" id="IPR019787">
    <property type="entry name" value="Znf_PHD-finger"/>
</dbReference>
<dbReference type="GO" id="GO:0000981">
    <property type="term" value="F:DNA-binding transcription factor activity, RNA polymerase II-specific"/>
    <property type="evidence" value="ECO:0007669"/>
    <property type="project" value="TreeGrafter"/>
</dbReference>
<protein>
    <submittedName>
        <fullName evidence="13">SP110 nuclear antigen, tandem duplicate 3</fullName>
    </submittedName>
</protein>
<reference evidence="13" key="2">
    <citation type="submission" date="2025-08" db="UniProtKB">
        <authorList>
            <consortium name="Ensembl"/>
        </authorList>
    </citation>
    <scope>IDENTIFICATION</scope>
</reference>
<dbReference type="PRINTS" id="PR00503">
    <property type="entry name" value="BROMODOMAIN"/>
</dbReference>
<accession>A0A671WMN9</accession>
<keyword evidence="3 7" id="KW-0863">Zinc-finger</keyword>
<dbReference type="GO" id="GO:0006959">
    <property type="term" value="P:humoral immune response"/>
    <property type="evidence" value="ECO:0007669"/>
    <property type="project" value="InterPro"/>
</dbReference>
<evidence type="ECO:0000256" key="1">
    <source>
        <dbReference type="ARBA" id="ARBA00022553"/>
    </source>
</evidence>
<dbReference type="InterPro" id="IPR011011">
    <property type="entry name" value="Znf_FYVE_PHD"/>
</dbReference>
<dbReference type="Pfam" id="PF03172">
    <property type="entry name" value="HSR"/>
    <property type="match status" value="1"/>
</dbReference>
<keyword evidence="5 6" id="KW-0103">Bromodomain</keyword>
<dbReference type="InterPro" id="IPR008087">
    <property type="entry name" value="AIRE"/>
</dbReference>
<dbReference type="GeneTree" id="ENSGT00940000166738"/>
<dbReference type="SMART" id="SM00249">
    <property type="entry name" value="PHD"/>
    <property type="match status" value="1"/>
</dbReference>
<dbReference type="AlphaFoldDB" id="A0A671WMN9"/>
<reference evidence="13" key="1">
    <citation type="submission" date="2021-04" db="EMBL/GenBank/DDBJ databases">
        <authorList>
            <consortium name="Wellcome Sanger Institute Data Sharing"/>
        </authorList>
    </citation>
    <scope>NUCLEOTIDE SEQUENCE [LARGE SCALE GENOMIC DNA]</scope>
</reference>
<dbReference type="Gene3D" id="3.30.40.10">
    <property type="entry name" value="Zinc/RING finger domain, C3HC4 (zinc finger)"/>
    <property type="match status" value="1"/>
</dbReference>
<dbReference type="Pfam" id="PF00439">
    <property type="entry name" value="Bromodomain"/>
    <property type="match status" value="1"/>
</dbReference>
<dbReference type="GO" id="GO:0045182">
    <property type="term" value="F:translation regulator activity"/>
    <property type="evidence" value="ECO:0007669"/>
    <property type="project" value="InterPro"/>
</dbReference>
<dbReference type="InterPro" id="IPR036427">
    <property type="entry name" value="Bromodomain-like_sf"/>
</dbReference>
<evidence type="ECO:0000256" key="8">
    <source>
        <dbReference type="SAM" id="MobiDB-lite"/>
    </source>
</evidence>
<dbReference type="PANTHER" id="PTHR46386">
    <property type="entry name" value="NUCLEAR BODY PROTEIN SP140"/>
    <property type="match status" value="1"/>
</dbReference>
<feature type="compositionally biased region" description="Acidic residues" evidence="8">
    <location>
        <begin position="294"/>
        <end position="314"/>
    </location>
</feature>
<dbReference type="SUPFAM" id="SSF47370">
    <property type="entry name" value="Bromodomain"/>
    <property type="match status" value="1"/>
</dbReference>
<dbReference type="CDD" id="cd04369">
    <property type="entry name" value="Bromodomain"/>
    <property type="match status" value="1"/>
</dbReference>
<dbReference type="GO" id="GO:0005737">
    <property type="term" value="C:cytoplasm"/>
    <property type="evidence" value="ECO:0007669"/>
    <property type="project" value="InterPro"/>
</dbReference>
<dbReference type="InterPro" id="IPR001965">
    <property type="entry name" value="Znf_PHD"/>
</dbReference>
<evidence type="ECO:0000256" key="2">
    <source>
        <dbReference type="ARBA" id="ARBA00022723"/>
    </source>
</evidence>
<dbReference type="InterPro" id="IPR043563">
    <property type="entry name" value="Sp110/Sp140/Sp140L-like"/>
</dbReference>
<keyword evidence="4" id="KW-0862">Zinc</keyword>
<feature type="domain" description="Bromo" evidence="9">
    <location>
        <begin position="547"/>
        <end position="605"/>
    </location>
</feature>
<evidence type="ECO:0000259" key="9">
    <source>
        <dbReference type="PROSITE" id="PS50014"/>
    </source>
</evidence>
<dbReference type="PANTHER" id="PTHR46386:SF1">
    <property type="entry name" value="NUCLEAR BODY PROTEIN SP140-LIKE PROTEIN"/>
    <property type="match status" value="1"/>
</dbReference>
<evidence type="ECO:0000256" key="7">
    <source>
        <dbReference type="PROSITE-ProRule" id="PRU00146"/>
    </source>
</evidence>
<dbReference type="PROSITE" id="PS50864">
    <property type="entry name" value="SAND"/>
    <property type="match status" value="2"/>
</dbReference>
<evidence type="ECO:0000259" key="11">
    <source>
        <dbReference type="PROSITE" id="PS50864"/>
    </source>
</evidence>
<feature type="domain" description="SAND" evidence="11">
    <location>
        <begin position="192"/>
        <end position="270"/>
    </location>
</feature>
<dbReference type="GO" id="GO:0005634">
    <property type="term" value="C:nucleus"/>
    <property type="evidence" value="ECO:0007669"/>
    <property type="project" value="InterPro"/>
</dbReference>
<dbReference type="Pfam" id="PF00628">
    <property type="entry name" value="PHD"/>
    <property type="match status" value="1"/>
</dbReference>
<feature type="compositionally biased region" description="Basic residues" evidence="8">
    <location>
        <begin position="144"/>
        <end position="154"/>
    </location>
</feature>
<feature type="region of interest" description="Disordered" evidence="8">
    <location>
        <begin position="284"/>
        <end position="343"/>
    </location>
</feature>
<feature type="compositionally biased region" description="Basic and acidic residues" evidence="8">
    <location>
        <begin position="115"/>
        <end position="132"/>
    </location>
</feature>
<dbReference type="InParanoid" id="A0A671WMN9"/>
<dbReference type="Gene3D" id="1.20.920.10">
    <property type="entry name" value="Bromodomain-like"/>
    <property type="match status" value="1"/>
</dbReference>
<dbReference type="Gene3D" id="3.10.390.10">
    <property type="entry name" value="SAND domain-like"/>
    <property type="match status" value="2"/>
</dbReference>
<dbReference type="InterPro" id="IPR001487">
    <property type="entry name" value="Bromodomain"/>
</dbReference>
<evidence type="ECO:0000259" key="12">
    <source>
        <dbReference type="PROSITE" id="PS51414"/>
    </source>
</evidence>
<feature type="domain" description="HSR" evidence="12">
    <location>
        <begin position="1"/>
        <end position="109"/>
    </location>
</feature>
<sequence length="627" mass="72633">MDPLDFLEPEELLSFLHVQKTELSCMENPHTFITQLRDHDLIPEDRYKKMKRMRSKDKMKKAFYEALDWLERERSQHIRLFWRSVFKDAIMKQYPTLQLLHYSLMNGSFESDIQLPEKVEKEDTDKRKGKESSEDEEGEVKKANSGKRKRKQNRKIVSDEEEEQAGPSSPVKKKSKKICFSSPLKKGEKSEIWTWAFFKSQLLVTCGRQEGTLYRDKLAKGEKCIMVNKEWFTPAEFEELAGKRSSRNWRKSIRCKGTPLGKLIQEGHLKSVRYRGSKTAKKSLFPSEDLNTVSEDEDDEDENEESDQDNEDQDSSSSREGGTDEEEETEEQTEQQSEARHDSGRKVFNVTCGALTGTLHKHRFASGYRGKSIRTETSWMTPVEFAKLASGQADSCWRKDIRWEGKPLGVLTEAKILAIHSLRCPCTRCSPDSKDLENQKNDDVCCICKSEGQEEEEEEEELVMCDRCPRSFHQKCHLPHVEEAVLGDSSPWVCTLCEYRTGPECYYQDEMTQEAVVSRQITHHMLECQYLLLRLCCADEEQTFAKDPNLYLSDYSSVIETPMWLGSVADKLQKQLYQTVGEFVSDVQLVFTNCASYNREDAEILATGNRLKELFDREFKNVFNISE</sequence>
<dbReference type="PROSITE" id="PS50014">
    <property type="entry name" value="BROMODOMAIN_2"/>
    <property type="match status" value="1"/>
</dbReference>
<dbReference type="PROSITE" id="PS51414">
    <property type="entry name" value="HSR"/>
    <property type="match status" value="1"/>
</dbReference>
<dbReference type="SUPFAM" id="SSF57903">
    <property type="entry name" value="FYVE/PHD zinc finger"/>
    <property type="match status" value="1"/>
</dbReference>
<dbReference type="GO" id="GO:0003677">
    <property type="term" value="F:DNA binding"/>
    <property type="evidence" value="ECO:0007669"/>
    <property type="project" value="InterPro"/>
</dbReference>
<keyword evidence="2" id="KW-0479">Metal-binding</keyword>
<evidence type="ECO:0000256" key="5">
    <source>
        <dbReference type="ARBA" id="ARBA00023117"/>
    </source>
</evidence>
<evidence type="ECO:0000313" key="14">
    <source>
        <dbReference type="Proteomes" id="UP000472265"/>
    </source>
</evidence>
<feature type="domain" description="SAND" evidence="11">
    <location>
        <begin position="334"/>
        <end position="418"/>
    </location>
</feature>
<evidence type="ECO:0000256" key="6">
    <source>
        <dbReference type="PROSITE-ProRule" id="PRU00035"/>
    </source>
</evidence>
<evidence type="ECO:0000313" key="13">
    <source>
        <dbReference type="Ensembl" id="ENSSAUP00010040182.1"/>
    </source>
</evidence>
<dbReference type="Pfam" id="PF01342">
    <property type="entry name" value="SAND"/>
    <property type="match status" value="2"/>
</dbReference>
<feature type="compositionally biased region" description="Acidic residues" evidence="8">
    <location>
        <begin position="323"/>
        <end position="333"/>
    </location>
</feature>
<feature type="domain" description="PHD-type" evidence="10">
    <location>
        <begin position="442"/>
        <end position="500"/>
    </location>
</feature>